<reference evidence="1" key="2">
    <citation type="submission" date="2020-07" db="EMBL/GenBank/DDBJ databases">
        <authorList>
            <person name="Vera ALvarez R."/>
            <person name="Arias-Moreno D.M."/>
            <person name="Jimenez-Jacinto V."/>
            <person name="Jimenez-Bremont J.F."/>
            <person name="Swaminathan K."/>
            <person name="Moose S.P."/>
            <person name="Guerrero-Gonzalez M.L."/>
            <person name="Marino-Ramirez L."/>
            <person name="Landsman D."/>
            <person name="Rodriguez-Kessler M."/>
            <person name="Delgado-Sanchez P."/>
        </authorList>
    </citation>
    <scope>NUCLEOTIDE SEQUENCE</scope>
    <source>
        <tissue evidence="1">Cladode</tissue>
    </source>
</reference>
<reference evidence="1" key="1">
    <citation type="journal article" date="2013" name="J. Plant Res.">
        <title>Effect of fungi and light on seed germination of three Opuntia species from semiarid lands of central Mexico.</title>
        <authorList>
            <person name="Delgado-Sanchez P."/>
            <person name="Jimenez-Bremont J.F."/>
            <person name="Guerrero-Gonzalez Mde L."/>
            <person name="Flores J."/>
        </authorList>
    </citation>
    <scope>NUCLEOTIDE SEQUENCE</scope>
    <source>
        <tissue evidence="1">Cladode</tissue>
    </source>
</reference>
<sequence>MKQAIAGCASTCSCGLNWTTLPLSPAFSKNPSGNLWGVNPLSGWGGFMTHKNATPAAVNPAAISSTCSCFRCTTVPNDMYTTDPAGFRSSHPMHSWSAFIESARTREDPETGFGSLKSGPTGLIGPQSVLMWTTISSSNSWKVSAKIQNGFDRFLNCPRIALLRTPYGVVGWRKDGISSHLSTGMEGIFTSM</sequence>
<organism evidence="1">
    <name type="scientific">Opuntia streptacantha</name>
    <name type="common">Prickly pear cactus</name>
    <name type="synonym">Opuntia cardona</name>
    <dbReference type="NCBI Taxonomy" id="393608"/>
    <lineage>
        <taxon>Eukaryota</taxon>
        <taxon>Viridiplantae</taxon>
        <taxon>Streptophyta</taxon>
        <taxon>Embryophyta</taxon>
        <taxon>Tracheophyta</taxon>
        <taxon>Spermatophyta</taxon>
        <taxon>Magnoliopsida</taxon>
        <taxon>eudicotyledons</taxon>
        <taxon>Gunneridae</taxon>
        <taxon>Pentapetalae</taxon>
        <taxon>Caryophyllales</taxon>
        <taxon>Cactineae</taxon>
        <taxon>Cactaceae</taxon>
        <taxon>Opuntioideae</taxon>
        <taxon>Opuntia</taxon>
    </lineage>
</organism>
<dbReference type="AlphaFoldDB" id="A0A7C9D1B3"/>
<evidence type="ECO:0000313" key="1">
    <source>
        <dbReference type="EMBL" id="MBA4631660.1"/>
    </source>
</evidence>
<name>A0A7C9D1B3_OPUST</name>
<protein>
    <submittedName>
        <fullName evidence="1">Uncharacterized protein</fullName>
    </submittedName>
</protein>
<dbReference type="EMBL" id="GISG01078535">
    <property type="protein sequence ID" value="MBA4631660.1"/>
    <property type="molecule type" value="Transcribed_RNA"/>
</dbReference>
<accession>A0A7C9D1B3</accession>
<proteinExistence type="predicted"/>